<dbReference type="GO" id="GO:0006515">
    <property type="term" value="P:protein quality control for misfolded or incompletely synthesized proteins"/>
    <property type="evidence" value="ECO:0007669"/>
    <property type="project" value="TreeGrafter"/>
</dbReference>
<evidence type="ECO:0000313" key="8">
    <source>
        <dbReference type="EMBL" id="GGX67055.1"/>
    </source>
</evidence>
<gene>
    <name evidence="8" type="ORF">GCM10011309_15870</name>
</gene>
<comment type="similarity">
    <text evidence="6">Belongs to the peptidase M48 family.</text>
</comment>
<dbReference type="Pfam" id="PF00595">
    <property type="entry name" value="PDZ"/>
    <property type="match status" value="1"/>
</dbReference>
<evidence type="ECO:0000256" key="1">
    <source>
        <dbReference type="ARBA" id="ARBA00022670"/>
    </source>
</evidence>
<keyword evidence="1 6" id="KW-0645">Protease</keyword>
<dbReference type="Proteomes" id="UP000600865">
    <property type="component" value="Unassembled WGS sequence"/>
</dbReference>
<comment type="cofactor">
    <cofactor evidence="6">
        <name>Zn(2+)</name>
        <dbReference type="ChEBI" id="CHEBI:29105"/>
    </cofactor>
    <text evidence="6">Binds 1 zinc ion per subunit.</text>
</comment>
<keyword evidence="3 6" id="KW-0378">Hydrolase</keyword>
<evidence type="ECO:0000256" key="3">
    <source>
        <dbReference type="ARBA" id="ARBA00022801"/>
    </source>
</evidence>
<sequence length="294" mass="32872">MSPTSPRPDDTTFEQVLAEYQAFNRRLSRVAAPLRIANASLCPDNIRDPGFYTHRLEDYPETIRPMAEIMLGLESKGLFIREVRAGSSAEAQRLEPGDQILSVNENPISSDPIMDTYNRAVLRNGFDSVLSKVKVRTTEGREYTARIRPQTACDIPAKVVFSERMNGHTDGREVLITSALMSSVPDDTNLALVIAHEMGHVIAGHVHQPQSQALELEADRMALVLMARSGYDVTDAVAYWERAAHPHHGGTADDSSHPSTVTRYENFQSELTRIQKIQKQSRKNAEPFRNLSFN</sequence>
<proteinExistence type="inferred from homology"/>
<accession>A0A918KMT2</accession>
<evidence type="ECO:0000256" key="5">
    <source>
        <dbReference type="ARBA" id="ARBA00023049"/>
    </source>
</evidence>
<dbReference type="Gene3D" id="2.30.42.10">
    <property type="match status" value="1"/>
</dbReference>
<protein>
    <recommendedName>
        <fullName evidence="7">PDZ domain-containing protein</fullName>
    </recommendedName>
</protein>
<feature type="domain" description="PDZ" evidence="7">
    <location>
        <begin position="71"/>
        <end position="110"/>
    </location>
</feature>
<dbReference type="RefSeq" id="WP_189584035.1">
    <property type="nucleotide sequence ID" value="NZ_BMYV01000002.1"/>
</dbReference>
<comment type="caution">
    <text evidence="8">The sequence shown here is derived from an EMBL/GenBank/DDBJ whole genome shotgun (WGS) entry which is preliminary data.</text>
</comment>
<evidence type="ECO:0000313" key="9">
    <source>
        <dbReference type="Proteomes" id="UP000600865"/>
    </source>
</evidence>
<dbReference type="PANTHER" id="PTHR22726">
    <property type="entry name" value="METALLOENDOPEPTIDASE OMA1"/>
    <property type="match status" value="1"/>
</dbReference>
<dbReference type="PANTHER" id="PTHR22726:SF1">
    <property type="entry name" value="METALLOENDOPEPTIDASE OMA1, MITOCHONDRIAL"/>
    <property type="match status" value="1"/>
</dbReference>
<dbReference type="CDD" id="cd00136">
    <property type="entry name" value="PDZ_canonical"/>
    <property type="match status" value="1"/>
</dbReference>
<dbReference type="AlphaFoldDB" id="A0A918KMT2"/>
<dbReference type="InterPro" id="IPR051156">
    <property type="entry name" value="Mito/Outer_Membr_Metalloprot"/>
</dbReference>
<evidence type="ECO:0000256" key="4">
    <source>
        <dbReference type="ARBA" id="ARBA00022833"/>
    </source>
</evidence>
<name>A0A918KMT2_9PROT</name>
<dbReference type="SUPFAM" id="SSF50156">
    <property type="entry name" value="PDZ domain-like"/>
    <property type="match status" value="1"/>
</dbReference>
<keyword evidence="4 6" id="KW-0862">Zinc</keyword>
<dbReference type="GO" id="GO:0004222">
    <property type="term" value="F:metalloendopeptidase activity"/>
    <property type="evidence" value="ECO:0007669"/>
    <property type="project" value="InterPro"/>
</dbReference>
<dbReference type="PROSITE" id="PS50106">
    <property type="entry name" value="PDZ"/>
    <property type="match status" value="1"/>
</dbReference>
<dbReference type="EMBL" id="BMYV01000002">
    <property type="protein sequence ID" value="GGX67055.1"/>
    <property type="molecule type" value="Genomic_DNA"/>
</dbReference>
<dbReference type="GO" id="GO:0046872">
    <property type="term" value="F:metal ion binding"/>
    <property type="evidence" value="ECO:0007669"/>
    <property type="project" value="UniProtKB-KW"/>
</dbReference>
<dbReference type="InterPro" id="IPR001915">
    <property type="entry name" value="Peptidase_M48"/>
</dbReference>
<dbReference type="SMART" id="SM00228">
    <property type="entry name" value="PDZ"/>
    <property type="match status" value="1"/>
</dbReference>
<keyword evidence="5 6" id="KW-0482">Metalloprotease</keyword>
<keyword evidence="9" id="KW-1185">Reference proteome</keyword>
<dbReference type="GO" id="GO:0016020">
    <property type="term" value="C:membrane"/>
    <property type="evidence" value="ECO:0007669"/>
    <property type="project" value="TreeGrafter"/>
</dbReference>
<organism evidence="8 9">
    <name type="scientific">Litorimonas cladophorae</name>
    <dbReference type="NCBI Taxonomy" id="1220491"/>
    <lineage>
        <taxon>Bacteria</taxon>
        <taxon>Pseudomonadati</taxon>
        <taxon>Pseudomonadota</taxon>
        <taxon>Alphaproteobacteria</taxon>
        <taxon>Maricaulales</taxon>
        <taxon>Robiginitomaculaceae</taxon>
    </lineage>
</organism>
<keyword evidence="2" id="KW-0479">Metal-binding</keyword>
<dbReference type="InterPro" id="IPR036034">
    <property type="entry name" value="PDZ_sf"/>
</dbReference>
<evidence type="ECO:0000259" key="7">
    <source>
        <dbReference type="PROSITE" id="PS50106"/>
    </source>
</evidence>
<dbReference type="Pfam" id="PF01435">
    <property type="entry name" value="Peptidase_M48"/>
    <property type="match status" value="2"/>
</dbReference>
<dbReference type="InterPro" id="IPR001478">
    <property type="entry name" value="PDZ"/>
</dbReference>
<evidence type="ECO:0000256" key="6">
    <source>
        <dbReference type="RuleBase" id="RU003983"/>
    </source>
</evidence>
<evidence type="ECO:0000256" key="2">
    <source>
        <dbReference type="ARBA" id="ARBA00022723"/>
    </source>
</evidence>
<reference evidence="8 9" key="1">
    <citation type="journal article" date="2014" name="Int. J. Syst. Evol. Microbiol.">
        <title>Complete genome sequence of Corynebacterium casei LMG S-19264T (=DSM 44701T), isolated from a smear-ripened cheese.</title>
        <authorList>
            <consortium name="US DOE Joint Genome Institute (JGI-PGF)"/>
            <person name="Walter F."/>
            <person name="Albersmeier A."/>
            <person name="Kalinowski J."/>
            <person name="Ruckert C."/>
        </authorList>
    </citation>
    <scope>NUCLEOTIDE SEQUENCE [LARGE SCALE GENOMIC DNA]</scope>
    <source>
        <strain evidence="8 9">KCTC 23968</strain>
    </source>
</reference>